<name>A0A2S4WCV4_9BASI</name>
<dbReference type="VEuPathDB" id="FungiDB:PSTT_13218"/>
<evidence type="ECO:0000259" key="1">
    <source>
        <dbReference type="Pfam" id="PF06012"/>
    </source>
</evidence>
<dbReference type="Pfam" id="PF06025">
    <property type="entry name" value="DUF913"/>
    <property type="match status" value="1"/>
</dbReference>
<dbReference type="OrthoDB" id="2794110at2759"/>
<evidence type="ECO:0000259" key="2">
    <source>
        <dbReference type="Pfam" id="PF06025"/>
    </source>
</evidence>
<proteinExistence type="predicted"/>
<dbReference type="InterPro" id="IPR010314">
    <property type="entry name" value="E3_Ub_ligase_DUF913"/>
</dbReference>
<evidence type="ECO:0000313" key="4">
    <source>
        <dbReference type="Proteomes" id="UP000238274"/>
    </source>
</evidence>
<reference evidence="4" key="3">
    <citation type="journal article" date="2018" name="Mol. Plant Microbe Interact.">
        <title>Genome sequence resources for the wheat stripe rust pathogen (Puccinia striiformis f. sp. tritici) and the barley stripe rust pathogen (Puccinia striiformis f. sp. hordei).</title>
        <authorList>
            <person name="Xia C."/>
            <person name="Wang M."/>
            <person name="Yin C."/>
            <person name="Cornejo O.E."/>
            <person name="Hulbert S.H."/>
            <person name="Chen X."/>
        </authorList>
    </citation>
    <scope>NUCLEOTIDE SEQUENCE [LARGE SCALE GENOMIC DNA]</scope>
    <source>
        <strain evidence="4">93TX-2</strain>
    </source>
</reference>
<keyword evidence="4" id="KW-1185">Reference proteome</keyword>
<evidence type="ECO:0000313" key="3">
    <source>
        <dbReference type="EMBL" id="POW19573.1"/>
    </source>
</evidence>
<organism evidence="3 4">
    <name type="scientific">Puccinia striiformis</name>
    <dbReference type="NCBI Taxonomy" id="27350"/>
    <lineage>
        <taxon>Eukaryota</taxon>
        <taxon>Fungi</taxon>
        <taxon>Dikarya</taxon>
        <taxon>Basidiomycota</taxon>
        <taxon>Pucciniomycotina</taxon>
        <taxon>Pucciniomycetes</taxon>
        <taxon>Pucciniales</taxon>
        <taxon>Pucciniaceae</taxon>
        <taxon>Puccinia</taxon>
    </lineage>
</organism>
<evidence type="ECO:0008006" key="5">
    <source>
        <dbReference type="Google" id="ProtNLM"/>
    </source>
</evidence>
<dbReference type="AlphaFoldDB" id="A0A2S4WCV4"/>
<comment type="caution">
    <text evidence="3">The sequence shown here is derived from an EMBL/GenBank/DDBJ whole genome shotgun (WGS) entry which is preliminary data.</text>
</comment>
<feature type="domain" description="DUF913" evidence="2">
    <location>
        <begin position="137"/>
        <end position="224"/>
    </location>
</feature>
<feature type="domain" description="DUF908" evidence="1">
    <location>
        <begin position="1"/>
        <end position="81"/>
    </location>
</feature>
<dbReference type="EMBL" id="PKSM01000046">
    <property type="protein sequence ID" value="POW19573.1"/>
    <property type="molecule type" value="Genomic_DNA"/>
</dbReference>
<protein>
    <recommendedName>
        <fullName evidence="5">DUF913 domain-containing protein</fullName>
    </recommendedName>
</protein>
<sequence>MALAIYAHTTDETTAVTKLSIYEPGLISSLSELIKFEIGGDGLVGDTQAMRRKEFPIAEVAGAVEVSVSRGTLMQVVRKMAKKLERERAACKDEFIDSSTSTLDLLVEAGVVPVIVDICENSHPNQIETVIRADTNLDGLPYRFTLAFGLFNQVDGLKVFVNRIEDEVGKAISEYHVDITSLSKPSNLLIDMLSHSSAGLPKALFRLIQRLLTSAGTLESVCNLTKT</sequence>
<dbReference type="Proteomes" id="UP000238274">
    <property type="component" value="Unassembled WGS sequence"/>
</dbReference>
<dbReference type="Pfam" id="PF06012">
    <property type="entry name" value="DUF908"/>
    <property type="match status" value="1"/>
</dbReference>
<dbReference type="InterPro" id="IPR010309">
    <property type="entry name" value="E3_Ub_ligase_DUF908"/>
</dbReference>
<reference evidence="4" key="2">
    <citation type="journal article" date="2018" name="BMC Genomics">
        <title>Genomic insights into host adaptation between the wheat stripe rust pathogen (Puccinia striiformis f. sp. tritici) and the barley stripe rust pathogen (Puccinia striiformis f. sp. hordei).</title>
        <authorList>
            <person name="Xia C."/>
            <person name="Wang M."/>
            <person name="Yin C."/>
            <person name="Cornejo O.E."/>
            <person name="Hulbert S.H."/>
            <person name="Chen X."/>
        </authorList>
    </citation>
    <scope>NUCLEOTIDE SEQUENCE [LARGE SCALE GENOMIC DNA]</scope>
    <source>
        <strain evidence="4">93TX-2</strain>
    </source>
</reference>
<dbReference type="VEuPathDB" id="FungiDB:PSHT_04507"/>
<gene>
    <name evidence="3" type="ORF">PSHT_04507</name>
</gene>
<reference evidence="3 4" key="1">
    <citation type="submission" date="2017-12" db="EMBL/GenBank/DDBJ databases">
        <title>Gene loss provides genomic basis for host adaptation in cereal stripe rust fungi.</title>
        <authorList>
            <person name="Xia C."/>
        </authorList>
    </citation>
    <scope>NUCLEOTIDE SEQUENCE [LARGE SCALE GENOMIC DNA]</scope>
    <source>
        <strain evidence="3 4">93TX-2</strain>
    </source>
</reference>
<accession>A0A2S4WCV4</accession>